<feature type="domain" description="TNase-like" evidence="10">
    <location>
        <begin position="3"/>
        <end position="143"/>
    </location>
</feature>
<feature type="domain" description="Tudor" evidence="9">
    <location>
        <begin position="698"/>
        <end position="758"/>
    </location>
</feature>
<sequence length="881" mass="97040">MATLQQGRVKSVLSGDTLVLQSKSRQERTLSLAFVSAPRLAANEPGAFESRDILRKLCVGKHVHFHVVYGVPQKVGGVNRDYGVVTLPGGQQLPAVIVQEGWVRLRDDAERKAADNPATGPLLSQLQSLENYAKSAGVGVWANHVPAIGTLMDTPDVKTFAEQHKGQLLDSIVERVVSGDRLVCRLMLSPEHHLQVPVLVAGVKAPATARTNPADGSTQPAEPLGNEAQIFVEDRVLQRGVKTKILGVSPNGVLVGEVRHALGSIAEFLLSEGLARCVDHHSTMLGSEMAKLRQAERRARERNLGVFKGNSTYKAGSAEIEAVVSRVLSADQIFVRTKSSQEKRVSLSSVRQPKPTDPKQAQFGADAKEFLRKRVIGKHVRISTDGKRPASEGYDEREMCTVMLNDTNVALLLVENGYASVIRHRMDDQDRSPIYDSLLAAEEAAQSGQKGMWSPKPPKTPHYVDYSESLEKAKRQMTTFSRQKKIPAVVDFVKSGSRFTILVPRENAKITLVLGGICAPRSARGPNEKGVPYGQEAHDFAVKRCMQRDAEVDVEGLDKIGGFIGQLYINRENFAKALVEEGLASVHAYSAEKSGNAAELYAAESRAKEARKGMWHNWDPSQDKQEEATDAESIVVNGTNGEMSTKKDYRDVVVTYVDPTTCHLKLQMLTNKVALQTLMKEFSSFHKSNTSSTSLPSDPKVGDLVSARFSSDGEWYRARIRRNDHSAKTCEVLYIDYGNSETQPWNALRPLDESRFGAAKLRPQAVDATLSFIQFPTNAEYASDAAHFIEEVVWNKELVASVDATEGNTLIVTLMDPNGNPSGVRDSVNAEVVENGYAMVAKRLRPWERANAEATKDLKQKQTQAEEERRGMWEYGDITED</sequence>
<dbReference type="Pfam" id="PF00567">
    <property type="entry name" value="TUDOR"/>
    <property type="match status" value="1"/>
</dbReference>
<evidence type="ECO:0000256" key="5">
    <source>
        <dbReference type="ARBA" id="ARBA00022553"/>
    </source>
</evidence>
<evidence type="ECO:0000313" key="11">
    <source>
        <dbReference type="EMBL" id="KAF2857427.1"/>
    </source>
</evidence>
<keyword evidence="5" id="KW-0597">Phosphoprotein</keyword>
<dbReference type="PANTHER" id="PTHR12302">
    <property type="entry name" value="EBNA2 BINDING PROTEIN P100"/>
    <property type="match status" value="1"/>
</dbReference>
<dbReference type="SUPFAM" id="SSF50199">
    <property type="entry name" value="Staphylococcal nuclease"/>
    <property type="match status" value="5"/>
</dbReference>
<dbReference type="GO" id="GO:0031047">
    <property type="term" value="P:regulatory ncRNA-mediated gene silencing"/>
    <property type="evidence" value="ECO:0007669"/>
    <property type="project" value="UniProtKB-UniRule"/>
</dbReference>
<evidence type="ECO:0000256" key="1">
    <source>
        <dbReference type="ARBA" id="ARBA00004496"/>
    </source>
</evidence>
<feature type="region of interest" description="Disordered" evidence="8">
    <location>
        <begin position="619"/>
        <end position="639"/>
    </location>
</feature>
<dbReference type="FunFam" id="2.40.50.90:FF:000010">
    <property type="entry name" value="Ribonuclease"/>
    <property type="match status" value="1"/>
</dbReference>
<dbReference type="GO" id="GO:0004518">
    <property type="term" value="F:nuclease activity"/>
    <property type="evidence" value="ECO:0007669"/>
    <property type="project" value="TreeGrafter"/>
</dbReference>
<gene>
    <name evidence="11" type="ORF">K470DRAFT_260832</name>
</gene>
<organism evidence="11 12">
    <name type="scientific">Piedraia hortae CBS 480.64</name>
    <dbReference type="NCBI Taxonomy" id="1314780"/>
    <lineage>
        <taxon>Eukaryota</taxon>
        <taxon>Fungi</taxon>
        <taxon>Dikarya</taxon>
        <taxon>Ascomycota</taxon>
        <taxon>Pezizomycotina</taxon>
        <taxon>Dothideomycetes</taxon>
        <taxon>Dothideomycetidae</taxon>
        <taxon>Capnodiales</taxon>
        <taxon>Piedraiaceae</taxon>
        <taxon>Piedraia</taxon>
    </lineage>
</organism>
<dbReference type="SUPFAM" id="SSF63748">
    <property type="entry name" value="Tudor/PWWP/MBT"/>
    <property type="match status" value="1"/>
</dbReference>
<dbReference type="Proteomes" id="UP000799421">
    <property type="component" value="Unassembled WGS sequence"/>
</dbReference>
<evidence type="ECO:0000256" key="4">
    <source>
        <dbReference type="ARBA" id="ARBA00022490"/>
    </source>
</evidence>
<dbReference type="FunFam" id="2.40.50.90:FF:000001">
    <property type="entry name" value="Staphylococcal nuclease domain-containing protein"/>
    <property type="match status" value="1"/>
</dbReference>
<dbReference type="InterPro" id="IPR002999">
    <property type="entry name" value="Tudor"/>
</dbReference>
<dbReference type="PIRSF" id="PIRSF017179">
    <property type="entry name" value="RISC-Tudor-SN"/>
    <property type="match status" value="1"/>
</dbReference>
<dbReference type="FunFam" id="2.40.50.90:FF:000019">
    <property type="entry name" value="Transcription factor (Snd1/p100), putative"/>
    <property type="match status" value="1"/>
</dbReference>
<proteinExistence type="predicted"/>
<feature type="domain" description="TNase-like" evidence="10">
    <location>
        <begin position="167"/>
        <end position="309"/>
    </location>
</feature>
<evidence type="ECO:0000256" key="6">
    <source>
        <dbReference type="ARBA" id="ARBA00022737"/>
    </source>
</evidence>
<feature type="domain" description="TNase-like" evidence="10">
    <location>
        <begin position="318"/>
        <end position="455"/>
    </location>
</feature>
<evidence type="ECO:0000256" key="2">
    <source>
        <dbReference type="ARBA" id="ARBA00013404"/>
    </source>
</evidence>
<evidence type="ECO:0000256" key="7">
    <source>
        <dbReference type="PIRNR" id="PIRNR017179"/>
    </source>
</evidence>
<dbReference type="FunFam" id="2.30.30.140:FF:000018">
    <property type="entry name" value="Serine/threonine-protein kinase 31"/>
    <property type="match status" value="1"/>
</dbReference>
<name>A0A6A7BRB5_9PEZI</name>
<feature type="compositionally biased region" description="Basic and acidic residues" evidence="8">
    <location>
        <begin position="851"/>
        <end position="872"/>
    </location>
</feature>
<evidence type="ECO:0000256" key="8">
    <source>
        <dbReference type="SAM" id="MobiDB-lite"/>
    </source>
</evidence>
<dbReference type="GO" id="GO:0031332">
    <property type="term" value="C:RNAi effector complex"/>
    <property type="evidence" value="ECO:0007669"/>
    <property type="project" value="InterPro"/>
</dbReference>
<dbReference type="OrthoDB" id="10023235at2759"/>
<dbReference type="Gene3D" id="2.40.50.90">
    <property type="match status" value="5"/>
</dbReference>
<dbReference type="GO" id="GO:0003723">
    <property type="term" value="F:RNA binding"/>
    <property type="evidence" value="ECO:0007669"/>
    <property type="project" value="UniProtKB-UniRule"/>
</dbReference>
<feature type="region of interest" description="Disordered" evidence="8">
    <location>
        <begin position="851"/>
        <end position="881"/>
    </location>
</feature>
<dbReference type="PROSITE" id="PS50304">
    <property type="entry name" value="TUDOR"/>
    <property type="match status" value="1"/>
</dbReference>
<dbReference type="InterPro" id="IPR035437">
    <property type="entry name" value="SNase_OB-fold_sf"/>
</dbReference>
<dbReference type="Gene3D" id="2.30.30.140">
    <property type="match status" value="1"/>
</dbReference>
<dbReference type="EMBL" id="MU006044">
    <property type="protein sequence ID" value="KAF2857427.1"/>
    <property type="molecule type" value="Genomic_DNA"/>
</dbReference>
<dbReference type="SMART" id="SM00318">
    <property type="entry name" value="SNc"/>
    <property type="match status" value="4"/>
</dbReference>
<feature type="domain" description="TNase-like" evidence="10">
    <location>
        <begin position="484"/>
        <end position="617"/>
    </location>
</feature>
<dbReference type="GO" id="GO:0005634">
    <property type="term" value="C:nucleus"/>
    <property type="evidence" value="ECO:0007669"/>
    <property type="project" value="TreeGrafter"/>
</dbReference>
<evidence type="ECO:0000259" key="10">
    <source>
        <dbReference type="PROSITE" id="PS50830"/>
    </source>
</evidence>
<evidence type="ECO:0000313" key="12">
    <source>
        <dbReference type="Proteomes" id="UP000799421"/>
    </source>
</evidence>
<dbReference type="PROSITE" id="PS50830">
    <property type="entry name" value="TNASE_3"/>
    <property type="match status" value="4"/>
</dbReference>
<dbReference type="SMART" id="SM00333">
    <property type="entry name" value="TUDOR"/>
    <property type="match status" value="1"/>
</dbReference>
<evidence type="ECO:0000256" key="3">
    <source>
        <dbReference type="ARBA" id="ARBA00014651"/>
    </source>
</evidence>
<dbReference type="InterPro" id="IPR016685">
    <property type="entry name" value="Silence_cplx_Nase-comp_TudorSN"/>
</dbReference>
<reference evidence="11" key="1">
    <citation type="journal article" date="2020" name="Stud. Mycol.">
        <title>101 Dothideomycetes genomes: a test case for predicting lifestyles and emergence of pathogens.</title>
        <authorList>
            <person name="Haridas S."/>
            <person name="Albert R."/>
            <person name="Binder M."/>
            <person name="Bloem J."/>
            <person name="Labutti K."/>
            <person name="Salamov A."/>
            <person name="Andreopoulos B."/>
            <person name="Baker S."/>
            <person name="Barry K."/>
            <person name="Bills G."/>
            <person name="Bluhm B."/>
            <person name="Cannon C."/>
            <person name="Castanera R."/>
            <person name="Culley D."/>
            <person name="Daum C."/>
            <person name="Ezra D."/>
            <person name="Gonzalez J."/>
            <person name="Henrissat B."/>
            <person name="Kuo A."/>
            <person name="Liang C."/>
            <person name="Lipzen A."/>
            <person name="Lutzoni F."/>
            <person name="Magnuson J."/>
            <person name="Mondo S."/>
            <person name="Nolan M."/>
            <person name="Ohm R."/>
            <person name="Pangilinan J."/>
            <person name="Park H.-J."/>
            <person name="Ramirez L."/>
            <person name="Alfaro M."/>
            <person name="Sun H."/>
            <person name="Tritt A."/>
            <person name="Yoshinaga Y."/>
            <person name="Zwiers L.-H."/>
            <person name="Turgeon B."/>
            <person name="Goodwin S."/>
            <person name="Spatafora J."/>
            <person name="Crous P."/>
            <person name="Grigoriev I."/>
        </authorList>
    </citation>
    <scope>NUCLEOTIDE SEQUENCE</scope>
    <source>
        <strain evidence="11">CBS 480.64</strain>
    </source>
</reference>
<keyword evidence="12" id="KW-1185">Reference proteome</keyword>
<keyword evidence="6" id="KW-0677">Repeat</keyword>
<dbReference type="PANTHER" id="PTHR12302:SF2">
    <property type="entry name" value="STAPHYLOCOCCAL NUCLEASE DOMAIN-CONTAINING PROTEIN 1"/>
    <property type="match status" value="1"/>
</dbReference>
<evidence type="ECO:0000259" key="9">
    <source>
        <dbReference type="PROSITE" id="PS50304"/>
    </source>
</evidence>
<dbReference type="CDD" id="cd00175">
    <property type="entry name" value="SNc"/>
    <property type="match status" value="2"/>
</dbReference>
<dbReference type="Pfam" id="PF00565">
    <property type="entry name" value="SNase"/>
    <property type="match status" value="4"/>
</dbReference>
<dbReference type="GO" id="GO:0006402">
    <property type="term" value="P:mRNA catabolic process"/>
    <property type="evidence" value="ECO:0007669"/>
    <property type="project" value="UniProtKB-UniRule"/>
</dbReference>
<keyword evidence="4 7" id="KW-0963">Cytoplasm</keyword>
<comment type="subcellular location">
    <subcellularLocation>
        <location evidence="1 7">Cytoplasm</location>
    </subcellularLocation>
</comment>
<accession>A0A6A7BRB5</accession>
<dbReference type="InterPro" id="IPR016071">
    <property type="entry name" value="Staphylococal_nuclease_OB-fold"/>
</dbReference>
<protein>
    <recommendedName>
        <fullName evidence="2">Probable endonuclease LCL3</fullName>
    </recommendedName>
    <alternativeName>
        <fullName evidence="3">Probable endonuclease lcl3</fullName>
    </alternativeName>
</protein>
<dbReference type="GO" id="GO:0005829">
    <property type="term" value="C:cytosol"/>
    <property type="evidence" value="ECO:0007669"/>
    <property type="project" value="UniProtKB-UniRule"/>
</dbReference>
<dbReference type="AlphaFoldDB" id="A0A6A7BRB5"/>